<dbReference type="SUPFAM" id="SSF56112">
    <property type="entry name" value="Protein kinase-like (PK-like)"/>
    <property type="match status" value="1"/>
</dbReference>
<dbReference type="GO" id="GO:0004672">
    <property type="term" value="F:protein kinase activity"/>
    <property type="evidence" value="ECO:0007669"/>
    <property type="project" value="InterPro"/>
</dbReference>
<dbReference type="InterPro" id="IPR000253">
    <property type="entry name" value="FHA_dom"/>
</dbReference>
<dbReference type="Pfam" id="PF00069">
    <property type="entry name" value="Pkinase"/>
    <property type="match status" value="1"/>
</dbReference>
<keyword evidence="2 4" id="KW-0547">Nucleotide-binding</keyword>
<dbReference type="InterPro" id="IPR011009">
    <property type="entry name" value="Kinase-like_dom_sf"/>
</dbReference>
<evidence type="ECO:0000256" key="1">
    <source>
        <dbReference type="ARBA" id="ARBA00005575"/>
    </source>
</evidence>
<feature type="domain" description="FHA" evidence="6">
    <location>
        <begin position="115"/>
        <end position="172"/>
    </location>
</feature>
<name>A0A8H7RFD7_9FUNG</name>
<dbReference type="EMBL" id="JAEPRC010000092">
    <property type="protein sequence ID" value="KAG2209628.1"/>
    <property type="molecule type" value="Genomic_DNA"/>
</dbReference>
<dbReference type="InterPro" id="IPR000719">
    <property type="entry name" value="Prot_kinase_dom"/>
</dbReference>
<dbReference type="AlphaFoldDB" id="A0A8H7RFD7"/>
<keyword evidence="9" id="KW-1185">Reference proteome</keyword>
<proteinExistence type="inferred from homology"/>
<evidence type="ECO:0000259" key="7">
    <source>
        <dbReference type="PROSITE" id="PS50011"/>
    </source>
</evidence>
<dbReference type="Proteomes" id="UP000650833">
    <property type="component" value="Unassembled WGS sequence"/>
</dbReference>
<dbReference type="OrthoDB" id="407410at2759"/>
<feature type="binding site" evidence="4">
    <location>
        <position position="251"/>
    </location>
    <ligand>
        <name>ATP</name>
        <dbReference type="ChEBI" id="CHEBI:30616"/>
    </ligand>
</feature>
<evidence type="ECO:0000256" key="3">
    <source>
        <dbReference type="ARBA" id="ARBA00022840"/>
    </source>
</evidence>
<dbReference type="Gene3D" id="2.60.200.20">
    <property type="match status" value="1"/>
</dbReference>
<dbReference type="Gene3D" id="1.10.510.10">
    <property type="entry name" value="Transferase(Phosphotransferase) domain 1"/>
    <property type="match status" value="1"/>
</dbReference>
<evidence type="ECO:0000259" key="6">
    <source>
        <dbReference type="PROSITE" id="PS50006"/>
    </source>
</evidence>
<gene>
    <name evidence="8" type="ORF">INT46_007320</name>
</gene>
<organism evidence="8 9">
    <name type="scientific">Mucor plumbeus</name>
    <dbReference type="NCBI Taxonomy" id="97098"/>
    <lineage>
        <taxon>Eukaryota</taxon>
        <taxon>Fungi</taxon>
        <taxon>Fungi incertae sedis</taxon>
        <taxon>Mucoromycota</taxon>
        <taxon>Mucoromycotina</taxon>
        <taxon>Mucoromycetes</taxon>
        <taxon>Mucorales</taxon>
        <taxon>Mucorineae</taxon>
        <taxon>Mucoraceae</taxon>
        <taxon>Mucor</taxon>
    </lineage>
</organism>
<feature type="compositionally biased region" description="Polar residues" evidence="5">
    <location>
        <begin position="7"/>
        <end position="21"/>
    </location>
</feature>
<dbReference type="PROSITE" id="PS50006">
    <property type="entry name" value="FHA_DOMAIN"/>
    <property type="match status" value="1"/>
</dbReference>
<feature type="region of interest" description="Disordered" evidence="5">
    <location>
        <begin position="1"/>
        <end position="21"/>
    </location>
</feature>
<evidence type="ECO:0000313" key="8">
    <source>
        <dbReference type="EMBL" id="KAG2209628.1"/>
    </source>
</evidence>
<dbReference type="CDD" id="cd05117">
    <property type="entry name" value="STKc_CAMK"/>
    <property type="match status" value="1"/>
</dbReference>
<dbReference type="PROSITE" id="PS00107">
    <property type="entry name" value="PROTEIN_KINASE_ATP"/>
    <property type="match status" value="1"/>
</dbReference>
<dbReference type="PROSITE" id="PS50011">
    <property type="entry name" value="PROTEIN_KINASE_DOM"/>
    <property type="match status" value="1"/>
</dbReference>
<comment type="similarity">
    <text evidence="1">Belongs to the protein kinase superfamily. CAMK Ser/Thr protein kinase family. CHEK2 subfamily.</text>
</comment>
<dbReference type="Pfam" id="PF00498">
    <property type="entry name" value="FHA"/>
    <property type="match status" value="1"/>
</dbReference>
<reference evidence="8" key="1">
    <citation type="submission" date="2020-12" db="EMBL/GenBank/DDBJ databases">
        <title>Metabolic potential, ecology and presence of endohyphal bacteria is reflected in genomic diversity of Mucoromycotina.</title>
        <authorList>
            <person name="Muszewska A."/>
            <person name="Okrasinska A."/>
            <person name="Steczkiewicz K."/>
            <person name="Drgas O."/>
            <person name="Orlowska M."/>
            <person name="Perlinska-Lenart U."/>
            <person name="Aleksandrzak-Piekarczyk T."/>
            <person name="Szatraj K."/>
            <person name="Zielenkiewicz U."/>
            <person name="Pilsyk S."/>
            <person name="Malc E."/>
            <person name="Mieczkowski P."/>
            <person name="Kruszewska J.S."/>
            <person name="Biernat P."/>
            <person name="Pawlowska J."/>
        </authorList>
    </citation>
    <scope>NUCLEOTIDE SEQUENCE</scope>
    <source>
        <strain evidence="8">CBS 226.32</strain>
    </source>
</reference>
<dbReference type="InterPro" id="IPR008984">
    <property type="entry name" value="SMAD_FHA_dom_sf"/>
</dbReference>
<dbReference type="InterPro" id="IPR008271">
    <property type="entry name" value="Ser/Thr_kinase_AS"/>
</dbReference>
<dbReference type="FunFam" id="1.10.510.10:FF:000571">
    <property type="entry name" value="Maternal embryonic leucine zipper kinase"/>
    <property type="match status" value="1"/>
</dbReference>
<dbReference type="PROSITE" id="PS00108">
    <property type="entry name" value="PROTEIN_KINASE_ST"/>
    <property type="match status" value="1"/>
</dbReference>
<evidence type="ECO:0000313" key="9">
    <source>
        <dbReference type="Proteomes" id="UP000650833"/>
    </source>
</evidence>
<evidence type="ECO:0000256" key="2">
    <source>
        <dbReference type="ARBA" id="ARBA00022741"/>
    </source>
</evidence>
<protein>
    <submittedName>
        <fullName evidence="8">Uncharacterized protein</fullName>
    </submittedName>
</protein>
<evidence type="ECO:0000256" key="4">
    <source>
        <dbReference type="PROSITE-ProRule" id="PRU10141"/>
    </source>
</evidence>
<comment type="caution">
    <text evidence="8">The sequence shown here is derived from an EMBL/GenBank/DDBJ whole genome shotgun (WGS) entry which is preliminary data.</text>
</comment>
<dbReference type="PANTHER" id="PTHR24347">
    <property type="entry name" value="SERINE/THREONINE-PROTEIN KINASE"/>
    <property type="match status" value="1"/>
</dbReference>
<feature type="domain" description="Protein kinase" evidence="7">
    <location>
        <begin position="222"/>
        <end position="489"/>
    </location>
</feature>
<accession>A0A8H7RFD7</accession>
<dbReference type="GO" id="GO:0005524">
    <property type="term" value="F:ATP binding"/>
    <property type="evidence" value="ECO:0007669"/>
    <property type="project" value="UniProtKB-UniRule"/>
</dbReference>
<dbReference type="CDD" id="cd00060">
    <property type="entry name" value="FHA"/>
    <property type="match status" value="1"/>
</dbReference>
<dbReference type="SMART" id="SM00220">
    <property type="entry name" value="S_TKc"/>
    <property type="match status" value="1"/>
</dbReference>
<sequence>MKLPLNRGTSKSTSHLKGSTKVLSSINEKSVKRHSSAVQNYHLAGIREVGPILCKRSISSLPKSKACVMTRDANGQYKFKENDKRAWGFLVKNKAKPFLLIRHVEDRKANEAAGYSIGGGPESAIRITHKDAEKDHAFIYGVKSQNEKGEHKVAVYLSNRSSNGIWVNSKKMQITTVELFAEDEIRFFDPKQFKDITENPTYTFVRNPNWATSYAESIHELFLTGKKIGSGSFGQVFSAKCKKTNKMVAMKVIYKSALAHKPKARESLLREIGVCLSFPVHPCIIQVNRLFDINNKMYIIMEYGVDGDLFDSVTSREIGMEEYEVKIIFDQIAHAIAFLHERGIVHRDIKLENIIMCDRKNLTVKLCDFGLSTFIRSNKPLETSCGTIMYAAPELLESKGYGKEIDIWSLGVLLFTALATSTPFFQVGEEGKEEDRQRLRTQIKNGDFDYSLPVWNSISDDAKNLISNMIMVDKKKRYSIQQVIAHPWLKNIEGEATLKAGLRRNQALVKYLENEKV</sequence>
<dbReference type="SUPFAM" id="SSF49879">
    <property type="entry name" value="SMAD/FHA domain"/>
    <property type="match status" value="1"/>
</dbReference>
<evidence type="ECO:0000256" key="5">
    <source>
        <dbReference type="SAM" id="MobiDB-lite"/>
    </source>
</evidence>
<dbReference type="InterPro" id="IPR017441">
    <property type="entry name" value="Protein_kinase_ATP_BS"/>
</dbReference>
<keyword evidence="3 4" id="KW-0067">ATP-binding</keyword>